<protein>
    <submittedName>
        <fullName evidence="2">DinB family protein</fullName>
    </submittedName>
</protein>
<organism evidence="2 3">
    <name type="scientific">Chryseosolibacter histidini</name>
    <dbReference type="NCBI Taxonomy" id="2782349"/>
    <lineage>
        <taxon>Bacteria</taxon>
        <taxon>Pseudomonadati</taxon>
        <taxon>Bacteroidota</taxon>
        <taxon>Cytophagia</taxon>
        <taxon>Cytophagales</taxon>
        <taxon>Chryseotaleaceae</taxon>
        <taxon>Chryseosolibacter</taxon>
    </lineage>
</organism>
<dbReference type="Pfam" id="PF12867">
    <property type="entry name" value="DinB_2"/>
    <property type="match status" value="1"/>
</dbReference>
<reference evidence="2 3" key="1">
    <citation type="submission" date="2021-05" db="EMBL/GenBank/DDBJ databases">
        <title>A Polyphasic approach of four new species of the genus Ohtaekwangia: Ohtaekwangia histidinii sp. nov., Ohtaekwangia cretensis sp. nov., Ohtaekwangia indiensis sp. nov., Ohtaekwangia reichenbachii sp. nov. from diverse environment.</title>
        <authorList>
            <person name="Octaviana S."/>
        </authorList>
    </citation>
    <scope>NUCLEOTIDE SEQUENCE [LARGE SCALE GENOMIC DNA]</scope>
    <source>
        <strain evidence="2 3">PWU4</strain>
    </source>
</reference>
<sequence>MKTEAFLQALKSDTAAIIGAVKNDFYTLPDAILNHKPEVSTWSILECFAHLNLYNRYYLKAIEDALFLVEGPADQEVKTTWIGRKSISMMQPGNRKKQKTFKRMDPVHSTKDRTELDLFLRDQEKLMILLQKAERVNINAGKVPVEFFKMLKMNIGEALQFVIVHEQRHVLQAHTTLTGTHALKMPVLSI</sequence>
<dbReference type="InterPro" id="IPR034660">
    <property type="entry name" value="DinB/YfiT-like"/>
</dbReference>
<evidence type="ECO:0000313" key="3">
    <source>
        <dbReference type="Proteomes" id="UP001319200"/>
    </source>
</evidence>
<dbReference type="EMBL" id="JAHESF010000040">
    <property type="protein sequence ID" value="MBT1700387.1"/>
    <property type="molecule type" value="Genomic_DNA"/>
</dbReference>
<dbReference type="Proteomes" id="UP001319200">
    <property type="component" value="Unassembled WGS sequence"/>
</dbReference>
<evidence type="ECO:0000259" key="1">
    <source>
        <dbReference type="Pfam" id="PF12867"/>
    </source>
</evidence>
<dbReference type="Gene3D" id="1.20.120.450">
    <property type="entry name" value="dinb family like domain"/>
    <property type="match status" value="1"/>
</dbReference>
<feature type="domain" description="DinB-like" evidence="1">
    <location>
        <begin position="27"/>
        <end position="173"/>
    </location>
</feature>
<accession>A0AAP2GS75</accession>
<name>A0AAP2GS75_9BACT</name>
<evidence type="ECO:0000313" key="2">
    <source>
        <dbReference type="EMBL" id="MBT1700387.1"/>
    </source>
</evidence>
<dbReference type="AlphaFoldDB" id="A0AAP2GS75"/>
<keyword evidence="3" id="KW-1185">Reference proteome</keyword>
<gene>
    <name evidence="2" type="ORF">KK083_26100</name>
</gene>
<dbReference type="SUPFAM" id="SSF109854">
    <property type="entry name" value="DinB/YfiT-like putative metalloenzymes"/>
    <property type="match status" value="1"/>
</dbReference>
<comment type="caution">
    <text evidence="2">The sequence shown here is derived from an EMBL/GenBank/DDBJ whole genome shotgun (WGS) entry which is preliminary data.</text>
</comment>
<proteinExistence type="predicted"/>
<dbReference type="InterPro" id="IPR024775">
    <property type="entry name" value="DinB-like"/>
</dbReference>
<dbReference type="RefSeq" id="WP_254168987.1">
    <property type="nucleotide sequence ID" value="NZ_JAHESF010000040.1"/>
</dbReference>